<dbReference type="GO" id="GO:0034355">
    <property type="term" value="P:NAD+ biosynthetic process via the salvage pathway"/>
    <property type="evidence" value="ECO:0007669"/>
    <property type="project" value="TreeGrafter"/>
</dbReference>
<keyword evidence="5 7" id="KW-0436">Ligase</keyword>
<dbReference type="RefSeq" id="WP_119319995.1">
    <property type="nucleotide sequence ID" value="NZ_AP025739.1"/>
</dbReference>
<dbReference type="InterPro" id="IPR036068">
    <property type="entry name" value="Nicotinate_pribotase-like_C"/>
</dbReference>
<dbReference type="InterPro" id="IPR040727">
    <property type="entry name" value="NAPRTase_N"/>
</dbReference>
<dbReference type="InterPro" id="IPR007229">
    <property type="entry name" value="Nic_PRibTrfase-Fam"/>
</dbReference>
<keyword evidence="9" id="KW-0328">Glycosyltransferase</keyword>
<dbReference type="PANTHER" id="PTHR11098:SF1">
    <property type="entry name" value="NICOTINATE PHOSPHORIBOSYLTRANSFERASE"/>
    <property type="match status" value="1"/>
</dbReference>
<dbReference type="NCBIfam" id="NF003704">
    <property type="entry name" value="PRK05321.1"/>
    <property type="match status" value="1"/>
</dbReference>
<comment type="PTM">
    <text evidence="7 8">Transiently phosphorylated on a His residue during the reaction cycle. Phosphorylation strongly increases the affinity for substrates and increases the rate of nicotinate D-ribonucleotide production. Dephosphorylation regenerates the low-affinity form of the enzyme, leading to product release.</text>
</comment>
<dbReference type="OrthoDB" id="9771406at2"/>
<dbReference type="NCBIfam" id="TIGR01514">
    <property type="entry name" value="NAPRTase"/>
    <property type="match status" value="1"/>
</dbReference>
<organism evidence="9 10">
    <name type="scientific">Capsulimonas corticalis</name>
    <dbReference type="NCBI Taxonomy" id="2219043"/>
    <lineage>
        <taxon>Bacteria</taxon>
        <taxon>Bacillati</taxon>
        <taxon>Armatimonadota</taxon>
        <taxon>Armatimonadia</taxon>
        <taxon>Capsulimonadales</taxon>
        <taxon>Capsulimonadaceae</taxon>
        <taxon>Capsulimonas</taxon>
    </lineage>
</organism>
<evidence type="ECO:0000256" key="3">
    <source>
        <dbReference type="ARBA" id="ARBA00013236"/>
    </source>
</evidence>
<name>A0A402CRG9_9BACT</name>
<proteinExistence type="inferred from homology"/>
<dbReference type="GO" id="GO:0005829">
    <property type="term" value="C:cytosol"/>
    <property type="evidence" value="ECO:0007669"/>
    <property type="project" value="TreeGrafter"/>
</dbReference>
<accession>A0A402CRG9</accession>
<keyword evidence="6 7" id="KW-0662">Pyridine nucleotide biosynthesis</keyword>
<reference evidence="9 10" key="1">
    <citation type="journal article" date="2019" name="Int. J. Syst. Evol. Microbiol.">
        <title>Capsulimonas corticalis gen. nov., sp. nov., an aerobic capsulated bacterium, of a novel bacterial order, Capsulimonadales ord. nov., of the class Armatimonadia of the phylum Armatimonadetes.</title>
        <authorList>
            <person name="Li J."/>
            <person name="Kudo C."/>
            <person name="Tonouchi A."/>
        </authorList>
    </citation>
    <scope>NUCLEOTIDE SEQUENCE [LARGE SCALE GENOMIC DNA]</scope>
    <source>
        <strain evidence="9 10">AX-7</strain>
    </source>
</reference>
<dbReference type="EMBL" id="AP025739">
    <property type="protein sequence ID" value="BDI28037.1"/>
    <property type="molecule type" value="Genomic_DNA"/>
</dbReference>
<gene>
    <name evidence="7 9" type="primary">pncB</name>
    <name evidence="9" type="ORF">CCAX7_000880</name>
</gene>
<evidence type="ECO:0000256" key="8">
    <source>
        <dbReference type="RuleBase" id="RU003838"/>
    </source>
</evidence>
<dbReference type="HAMAP" id="MF_00570">
    <property type="entry name" value="NAPRTase"/>
    <property type="match status" value="1"/>
</dbReference>
<dbReference type="GO" id="GO:0016757">
    <property type="term" value="F:glycosyltransferase activity"/>
    <property type="evidence" value="ECO:0007669"/>
    <property type="project" value="UniProtKB-KW"/>
</dbReference>
<comment type="pathway">
    <text evidence="1 7 8">Cofactor biosynthesis; NAD(+) biosynthesis; nicotinate D-ribonucleotide from nicotinate: step 1/1.</text>
</comment>
<dbReference type="GO" id="GO:0004516">
    <property type="term" value="F:nicotinate phosphoribosyltransferase activity"/>
    <property type="evidence" value="ECO:0007669"/>
    <property type="project" value="UniProtKB-UniRule"/>
</dbReference>
<dbReference type="InterPro" id="IPR006406">
    <property type="entry name" value="Nic_PRibTrfase"/>
</dbReference>
<dbReference type="Gene3D" id="3.20.140.10">
    <property type="entry name" value="nicotinate phosphoribosyltransferase"/>
    <property type="match status" value="1"/>
</dbReference>
<dbReference type="SUPFAM" id="SSF51690">
    <property type="entry name" value="Nicotinate/Quinolinate PRTase C-terminal domain-like"/>
    <property type="match status" value="1"/>
</dbReference>
<evidence type="ECO:0000256" key="2">
    <source>
        <dbReference type="ARBA" id="ARBA00010897"/>
    </source>
</evidence>
<dbReference type="CDD" id="cd01401">
    <property type="entry name" value="PncB_like"/>
    <property type="match status" value="1"/>
</dbReference>
<dbReference type="Pfam" id="PF04095">
    <property type="entry name" value="NAPRTase"/>
    <property type="match status" value="1"/>
</dbReference>
<evidence type="ECO:0000256" key="7">
    <source>
        <dbReference type="HAMAP-Rule" id="MF_00570"/>
    </source>
</evidence>
<dbReference type="PIRSF" id="PIRSF000484">
    <property type="entry name" value="NAPRT"/>
    <property type="match status" value="1"/>
</dbReference>
<dbReference type="Proteomes" id="UP000287394">
    <property type="component" value="Chromosome"/>
</dbReference>
<dbReference type="AlphaFoldDB" id="A0A402CRG9"/>
<evidence type="ECO:0000313" key="10">
    <source>
        <dbReference type="Proteomes" id="UP000287394"/>
    </source>
</evidence>
<feature type="modified residue" description="Phosphohistidine; by autocatalysis" evidence="7">
    <location>
        <position position="214"/>
    </location>
</feature>
<dbReference type="PANTHER" id="PTHR11098">
    <property type="entry name" value="NICOTINATE PHOSPHORIBOSYLTRANSFERASE"/>
    <property type="match status" value="1"/>
</dbReference>
<evidence type="ECO:0000313" key="9">
    <source>
        <dbReference type="EMBL" id="BDI28037.1"/>
    </source>
</evidence>
<dbReference type="EC" id="6.3.4.21" evidence="3 7"/>
<comment type="catalytic activity">
    <reaction evidence="7 8">
        <text>5-phospho-alpha-D-ribose 1-diphosphate + nicotinate + ATP + H2O = nicotinate beta-D-ribonucleotide + ADP + phosphate + diphosphate</text>
        <dbReference type="Rhea" id="RHEA:36163"/>
        <dbReference type="ChEBI" id="CHEBI:15377"/>
        <dbReference type="ChEBI" id="CHEBI:30616"/>
        <dbReference type="ChEBI" id="CHEBI:32544"/>
        <dbReference type="ChEBI" id="CHEBI:33019"/>
        <dbReference type="ChEBI" id="CHEBI:43474"/>
        <dbReference type="ChEBI" id="CHEBI:57502"/>
        <dbReference type="ChEBI" id="CHEBI:58017"/>
        <dbReference type="ChEBI" id="CHEBI:456216"/>
        <dbReference type="EC" id="6.3.4.21"/>
    </reaction>
</comment>
<protein>
    <recommendedName>
        <fullName evidence="3 7">Nicotinate phosphoribosyltransferase</fullName>
        <shortName evidence="7">NAPRTase</shortName>
        <ecNumber evidence="3 7">6.3.4.21</ecNumber>
    </recommendedName>
</protein>
<evidence type="ECO:0000256" key="4">
    <source>
        <dbReference type="ARBA" id="ARBA00022553"/>
    </source>
</evidence>
<evidence type="ECO:0000256" key="5">
    <source>
        <dbReference type="ARBA" id="ARBA00022598"/>
    </source>
</evidence>
<evidence type="ECO:0000256" key="6">
    <source>
        <dbReference type="ARBA" id="ARBA00022642"/>
    </source>
</evidence>
<dbReference type="InterPro" id="IPR041525">
    <property type="entry name" value="N/Namide_PRibTrfase"/>
</dbReference>
<comment type="similarity">
    <text evidence="2 7 8">Belongs to the NAPRTase family.</text>
</comment>
<dbReference type="Pfam" id="PF17767">
    <property type="entry name" value="NAPRTase_N"/>
    <property type="match status" value="1"/>
</dbReference>
<keyword evidence="4 7" id="KW-0597">Phosphoprotein</keyword>
<comment type="function">
    <text evidence="7 8">Catalyzes the synthesis of beta-nicotinate D-ribonucleotide from nicotinate and 5-phospho-D-ribose 1-phosphate at the expense of ATP.</text>
</comment>
<sequence length="385" mass="44229">MIIESLLDTDLYKFTMQQVVFHRFPQATAEYEFRLRSQGIDLRPYADEIKAEIAHLCDLRLNDEEIAYLQSIRYLHPSYVEALERFELDPQAVSITTDGEFAITVKGNWFQTILFEVPLLSIVNEVYFRNTQPMTEALRAEGRRRLDEKCRWIAEARLPRFNLIEFGTRRRYSRDWQGEVISELKSRLPDTLMGTSNVHFARTHGLRPFGTMAHEILQACQAFAPLAEFQKFALETWMQEYRGDLGIALSDVVGMDAFLNDFDRLFSKAYDGARHDSGDPYEWGEKLIRHYTKYGVDPRTKAAVFSDGLTIPKALDLARHFQGRILTSFGVGTNLTNDLGVEPLQIVIKMTRCNGRPVAKLSDSPGKTICKDQVYLDYLRGVFGV</sequence>
<dbReference type="KEGG" id="ccot:CCAX7_000880"/>
<keyword evidence="10" id="KW-1185">Reference proteome</keyword>
<keyword evidence="9" id="KW-0808">Transferase</keyword>
<evidence type="ECO:0000256" key="1">
    <source>
        <dbReference type="ARBA" id="ARBA00004952"/>
    </source>
</evidence>
<dbReference type="SUPFAM" id="SSF54675">
    <property type="entry name" value="Nicotinate/Quinolinate PRTase N-terminal domain-like"/>
    <property type="match status" value="1"/>
</dbReference>